<keyword evidence="9" id="KW-1185">Reference proteome</keyword>
<dbReference type="InterPro" id="IPR050688">
    <property type="entry name" value="Zinc_finger/UBP_domain"/>
</dbReference>
<accession>T1GAE1</accession>
<reference evidence="8" key="2">
    <citation type="submission" date="2015-06" db="UniProtKB">
        <authorList>
            <consortium name="EnsemblMetazoa"/>
        </authorList>
    </citation>
    <scope>IDENTIFICATION</scope>
</reference>
<dbReference type="PANTHER" id="PTHR24403:SF67">
    <property type="entry name" value="FI01116P-RELATED"/>
    <property type="match status" value="1"/>
</dbReference>
<feature type="region of interest" description="Disordered" evidence="6">
    <location>
        <begin position="62"/>
        <end position="105"/>
    </location>
</feature>
<keyword evidence="2" id="KW-0677">Repeat</keyword>
<name>T1GAE1_MEGSC</name>
<evidence type="ECO:0000256" key="6">
    <source>
        <dbReference type="SAM" id="MobiDB-lite"/>
    </source>
</evidence>
<dbReference type="GO" id="GO:0008270">
    <property type="term" value="F:zinc ion binding"/>
    <property type="evidence" value="ECO:0007669"/>
    <property type="project" value="UniProtKB-KW"/>
</dbReference>
<evidence type="ECO:0000256" key="4">
    <source>
        <dbReference type="ARBA" id="ARBA00022833"/>
    </source>
</evidence>
<dbReference type="InterPro" id="IPR036236">
    <property type="entry name" value="Znf_C2H2_sf"/>
</dbReference>
<feature type="compositionally biased region" description="Polar residues" evidence="6">
    <location>
        <begin position="69"/>
        <end position="88"/>
    </location>
</feature>
<dbReference type="Pfam" id="PF00096">
    <property type="entry name" value="zf-C2H2"/>
    <property type="match status" value="1"/>
</dbReference>
<sequence>MSRKLNPKLKPNPASVIKQPLKKILLNNNVVPVAVNKQPQRISITQMSDMLLDFYKTNNAAKAPKNEPIRQTSPSSADGAESQNTNENKCPKEMKSKNINNNYSVSKKQSKVSVIQPPMMNNSTPVAAFAAALFRDGYNNFQNQLRAQEILKGQQQRQQQARLPEPAGKSKKNNGTIGTSDEEGQFTEGDDDSKYSGFDDIHLIEGSKTMHYGSNSNDYMSDESQHKFLLANNLKNLEFSLGGGPAGAQHYTNLAMAGDEPMYECRHCGKRYRWKSTLRRHENVECGGKEPSHQCPYCPYKSKQRGNLGVHVRKHHSNMPQLQSKRRSKYSVKLEDNNITI</sequence>
<dbReference type="SUPFAM" id="SSF57667">
    <property type="entry name" value="beta-beta-alpha zinc fingers"/>
    <property type="match status" value="1"/>
</dbReference>
<evidence type="ECO:0000256" key="5">
    <source>
        <dbReference type="PROSITE-ProRule" id="PRU00042"/>
    </source>
</evidence>
<evidence type="ECO:0000313" key="9">
    <source>
        <dbReference type="Proteomes" id="UP000015102"/>
    </source>
</evidence>
<dbReference type="EMBL" id="CAQQ02390332">
    <property type="status" value="NOT_ANNOTATED_CDS"/>
    <property type="molecule type" value="Genomic_DNA"/>
</dbReference>
<evidence type="ECO:0000256" key="3">
    <source>
        <dbReference type="ARBA" id="ARBA00022771"/>
    </source>
</evidence>
<feature type="compositionally biased region" description="Acidic residues" evidence="6">
    <location>
        <begin position="180"/>
        <end position="191"/>
    </location>
</feature>
<dbReference type="HOGENOM" id="CLU_025596_0_0_1"/>
<evidence type="ECO:0000256" key="2">
    <source>
        <dbReference type="ARBA" id="ARBA00022737"/>
    </source>
</evidence>
<dbReference type="EnsemblMetazoa" id="MESCA000196-RA">
    <property type="protein sequence ID" value="MESCA000196-PA"/>
    <property type="gene ID" value="MESCA000196"/>
</dbReference>
<dbReference type="GO" id="GO:0045944">
    <property type="term" value="P:positive regulation of transcription by RNA polymerase II"/>
    <property type="evidence" value="ECO:0007669"/>
    <property type="project" value="TreeGrafter"/>
</dbReference>
<dbReference type="OMA" id="HNQNIAG"/>
<dbReference type="AlphaFoldDB" id="T1GAE1"/>
<protein>
    <recommendedName>
        <fullName evidence="7">C2H2-type domain-containing protein</fullName>
    </recommendedName>
</protein>
<keyword evidence="4" id="KW-0862">Zinc</keyword>
<evidence type="ECO:0000259" key="7">
    <source>
        <dbReference type="PROSITE" id="PS50157"/>
    </source>
</evidence>
<keyword evidence="1" id="KW-0479">Metal-binding</keyword>
<dbReference type="GO" id="GO:0005634">
    <property type="term" value="C:nucleus"/>
    <property type="evidence" value="ECO:0007669"/>
    <property type="project" value="TreeGrafter"/>
</dbReference>
<dbReference type="STRING" id="36166.T1GAE1"/>
<feature type="domain" description="C2H2-type" evidence="7">
    <location>
        <begin position="263"/>
        <end position="290"/>
    </location>
</feature>
<reference evidence="9" key="1">
    <citation type="submission" date="2013-02" db="EMBL/GenBank/DDBJ databases">
        <authorList>
            <person name="Hughes D."/>
        </authorList>
    </citation>
    <scope>NUCLEOTIDE SEQUENCE</scope>
    <source>
        <strain>Durham</strain>
        <strain evidence="9">NC isolate 2 -- Noor lab</strain>
    </source>
</reference>
<proteinExistence type="predicted"/>
<organism evidence="8 9">
    <name type="scientific">Megaselia scalaris</name>
    <name type="common">Humpbacked fly</name>
    <name type="synonym">Phora scalaris</name>
    <dbReference type="NCBI Taxonomy" id="36166"/>
    <lineage>
        <taxon>Eukaryota</taxon>
        <taxon>Metazoa</taxon>
        <taxon>Ecdysozoa</taxon>
        <taxon>Arthropoda</taxon>
        <taxon>Hexapoda</taxon>
        <taxon>Insecta</taxon>
        <taxon>Pterygota</taxon>
        <taxon>Neoptera</taxon>
        <taxon>Endopterygota</taxon>
        <taxon>Diptera</taxon>
        <taxon>Brachycera</taxon>
        <taxon>Muscomorpha</taxon>
        <taxon>Platypezoidea</taxon>
        <taxon>Phoridae</taxon>
        <taxon>Megaseliini</taxon>
        <taxon>Megaselia</taxon>
    </lineage>
</organism>
<dbReference type="InterPro" id="IPR013087">
    <property type="entry name" value="Znf_C2H2_type"/>
</dbReference>
<evidence type="ECO:0000313" key="8">
    <source>
        <dbReference type="EnsemblMetazoa" id="MESCA000196-PA"/>
    </source>
</evidence>
<feature type="region of interest" description="Disordered" evidence="6">
    <location>
        <begin position="151"/>
        <end position="194"/>
    </location>
</feature>
<dbReference type="PANTHER" id="PTHR24403">
    <property type="entry name" value="ZINC FINGER PROTEIN"/>
    <property type="match status" value="1"/>
</dbReference>
<dbReference type="SMART" id="SM00355">
    <property type="entry name" value="ZnF_C2H2"/>
    <property type="match status" value="2"/>
</dbReference>
<dbReference type="Proteomes" id="UP000015102">
    <property type="component" value="Unassembled WGS sequence"/>
</dbReference>
<dbReference type="Gene3D" id="3.30.160.60">
    <property type="entry name" value="Classic Zinc Finger"/>
    <property type="match status" value="2"/>
</dbReference>
<keyword evidence="3 5" id="KW-0863">Zinc-finger</keyword>
<evidence type="ECO:0000256" key="1">
    <source>
        <dbReference type="ARBA" id="ARBA00022723"/>
    </source>
</evidence>
<feature type="domain" description="C2H2-type" evidence="7">
    <location>
        <begin position="293"/>
        <end position="320"/>
    </location>
</feature>
<dbReference type="PROSITE" id="PS50157">
    <property type="entry name" value="ZINC_FINGER_C2H2_2"/>
    <property type="match status" value="2"/>
</dbReference>